<sequence>MRPLILGAILCVAFARAGLAQPEVPPATGALITEKVVFESASRPLGRLQQRRARERGEDPKPTPGEQIEAYRTRPKGKGPFPAVLLLPRCNGFTPSIQETMPQRLASGLRYPGG</sequence>
<dbReference type="AlphaFoldDB" id="A0A512BZJ3"/>
<proteinExistence type="predicted"/>
<protein>
    <submittedName>
        <fullName evidence="3">Uncharacterized protein</fullName>
    </submittedName>
</protein>
<evidence type="ECO:0000256" key="1">
    <source>
        <dbReference type="SAM" id="MobiDB-lite"/>
    </source>
</evidence>
<feature type="chain" id="PRO_5022172643" evidence="2">
    <location>
        <begin position="21"/>
        <end position="114"/>
    </location>
</feature>
<evidence type="ECO:0000313" key="3">
    <source>
        <dbReference type="EMBL" id="GEO17384.1"/>
    </source>
</evidence>
<evidence type="ECO:0000313" key="4">
    <source>
        <dbReference type="Proteomes" id="UP000321085"/>
    </source>
</evidence>
<dbReference type="Proteomes" id="UP000321085">
    <property type="component" value="Unassembled WGS sequence"/>
</dbReference>
<gene>
    <name evidence="3" type="ORF">MAE02_50800</name>
</gene>
<keyword evidence="2" id="KW-0732">Signal</keyword>
<organism evidence="3 4">
    <name type="scientific">Microvirga aerophila</name>
    <dbReference type="NCBI Taxonomy" id="670291"/>
    <lineage>
        <taxon>Bacteria</taxon>
        <taxon>Pseudomonadati</taxon>
        <taxon>Pseudomonadota</taxon>
        <taxon>Alphaproteobacteria</taxon>
        <taxon>Hyphomicrobiales</taxon>
        <taxon>Methylobacteriaceae</taxon>
        <taxon>Microvirga</taxon>
    </lineage>
</organism>
<dbReference type="Gene3D" id="3.40.50.1820">
    <property type="entry name" value="alpha/beta hydrolase"/>
    <property type="match status" value="1"/>
</dbReference>
<reference evidence="3 4" key="1">
    <citation type="submission" date="2019-07" db="EMBL/GenBank/DDBJ databases">
        <title>Whole genome shotgun sequence of Microvirga aerophila NBRC 106136.</title>
        <authorList>
            <person name="Hosoyama A."/>
            <person name="Uohara A."/>
            <person name="Ohji S."/>
            <person name="Ichikawa N."/>
        </authorList>
    </citation>
    <scope>NUCLEOTIDE SEQUENCE [LARGE SCALE GENOMIC DNA]</scope>
    <source>
        <strain evidence="3 4">NBRC 106136</strain>
    </source>
</reference>
<name>A0A512BZJ3_9HYPH</name>
<accession>A0A512BZJ3</accession>
<dbReference type="InterPro" id="IPR029058">
    <property type="entry name" value="AB_hydrolase_fold"/>
</dbReference>
<feature type="region of interest" description="Disordered" evidence="1">
    <location>
        <begin position="43"/>
        <end position="76"/>
    </location>
</feature>
<feature type="signal peptide" evidence="2">
    <location>
        <begin position="1"/>
        <end position="20"/>
    </location>
</feature>
<keyword evidence="4" id="KW-1185">Reference proteome</keyword>
<comment type="caution">
    <text evidence="3">The sequence shown here is derived from an EMBL/GenBank/DDBJ whole genome shotgun (WGS) entry which is preliminary data.</text>
</comment>
<evidence type="ECO:0000256" key="2">
    <source>
        <dbReference type="SAM" id="SignalP"/>
    </source>
</evidence>
<dbReference type="EMBL" id="BJYU01000102">
    <property type="protein sequence ID" value="GEO17384.1"/>
    <property type="molecule type" value="Genomic_DNA"/>
</dbReference>